<evidence type="ECO:0000313" key="1">
    <source>
        <dbReference type="EMBL" id="KAK4798447.1"/>
    </source>
</evidence>
<protein>
    <recommendedName>
        <fullName evidence="3">ARM repeat superfamily protein</fullName>
    </recommendedName>
</protein>
<keyword evidence="2" id="KW-1185">Reference proteome</keyword>
<gene>
    <name evidence="1" type="ORF">SAY86_030773</name>
</gene>
<dbReference type="InterPro" id="IPR011989">
    <property type="entry name" value="ARM-like"/>
</dbReference>
<proteinExistence type="predicted"/>
<sequence>MDGELQLVSKSNVESMVSMTLGRAMNALLSARPKKLYEASCRFSPSSGAPSLGSLEESLWFLYKYVQETAERREQLDQILVPMIEHSIQNRNSKHKGQVLILLSWLFHDEFLFHSLMPDLAKIILRKGDHYIALGWCILVRDLVEYDNTTSQYPLNGLREKYSLIVEIICTCTSHLSSIICSGSILSNGYELPSRLTIAAADCFLAITDALTRKDVILKDKIKLSDSNTSKESVTSLPGIGQKKVKDIQMISNTGKETFLWNRLEELICLVERLLAWSRKSRPLHARGLEGVLKWLQNLKERYGCLEDEADGKFLNAGKLLLSSCWKHYCTLLHLEEQNFSQTCRERLEQYLSGVQIYAERCSYKHNEQKDGAAETRMFFLNCLCLLLGRLVGKRFESILSEYGMQITELLLSQLNSRDEDVVDEIICIFKGTIFKLNYSSEGSLIDTSQMDAVLPLLLHLLDERDGTARAVVVLIAEYCAMRTNGQCLKEVLERLACGNDLQQRNAIDVISELVQISLKSAEGLPHLAWQDISDHLLGCLGGGEPTICKVVIELLPMIEPSYVVAALVRLLYSSDSGLHLSVKDAFVKVLKYHHQKPEVIYMLLDSLRNLSNSMGLSEISGISIEGGSKFDADKVLKLTTEWSKYVDWRIMAAPLIDKLFAEPSNAIIVKFFSYISEYLADVEDIVLTRVLMRMREQEELASTPSMSNDSVEVQISLYERLCPLLIIRLLPLRVFNNFNSSVMYGELHKKVIDHDIAGTTSDNCIASIILKRAFSNVDFEDVRKLAAELCGRILPQVLFPIVCLQLEDAVGLQDAMKIKAGLFSLFTSLAIRRRDIVLTPTMVKIRELIEGILMWPCFEGSEVSKAQHGCIDCLALMICAELQSSGESANDPKSLKKRITVTAAEGATRLGSTLDYVLSRLENDDFDQISAEPPISLSLRICMANVLISASQKIANSQKKHLARKTVPSLIRFSEVIKDQEIRAACLQVLFSAVYHLKSAVFPYSSDLIRLSLKFLREGEEKERLASAKLLASLMASEDQIVESISPRLLEARSVLSTLLGTDLSPEVQEACKNLLLCLTSS</sequence>
<evidence type="ECO:0008006" key="3">
    <source>
        <dbReference type="Google" id="ProtNLM"/>
    </source>
</evidence>
<dbReference type="AlphaFoldDB" id="A0AAN7M5I7"/>
<evidence type="ECO:0000313" key="2">
    <source>
        <dbReference type="Proteomes" id="UP001346149"/>
    </source>
</evidence>
<dbReference type="SUPFAM" id="SSF48371">
    <property type="entry name" value="ARM repeat"/>
    <property type="match status" value="1"/>
</dbReference>
<dbReference type="PANTHER" id="PTHR37743">
    <property type="entry name" value="ARM REPEAT SUPERFAMILY PROTEIN"/>
    <property type="match status" value="1"/>
</dbReference>
<organism evidence="1 2">
    <name type="scientific">Trapa natans</name>
    <name type="common">Water chestnut</name>
    <dbReference type="NCBI Taxonomy" id="22666"/>
    <lineage>
        <taxon>Eukaryota</taxon>
        <taxon>Viridiplantae</taxon>
        <taxon>Streptophyta</taxon>
        <taxon>Embryophyta</taxon>
        <taxon>Tracheophyta</taxon>
        <taxon>Spermatophyta</taxon>
        <taxon>Magnoliopsida</taxon>
        <taxon>eudicotyledons</taxon>
        <taxon>Gunneridae</taxon>
        <taxon>Pentapetalae</taxon>
        <taxon>rosids</taxon>
        <taxon>malvids</taxon>
        <taxon>Myrtales</taxon>
        <taxon>Lythraceae</taxon>
        <taxon>Trapa</taxon>
    </lineage>
</organism>
<dbReference type="PANTHER" id="PTHR37743:SF1">
    <property type="entry name" value="ARM REPEAT SUPERFAMILY PROTEIN"/>
    <property type="match status" value="1"/>
</dbReference>
<dbReference type="InterPro" id="IPR016024">
    <property type="entry name" value="ARM-type_fold"/>
</dbReference>
<name>A0AAN7M5I7_TRANT</name>
<dbReference type="EMBL" id="JAXQNO010000005">
    <property type="protein sequence ID" value="KAK4798447.1"/>
    <property type="molecule type" value="Genomic_DNA"/>
</dbReference>
<reference evidence="1 2" key="1">
    <citation type="journal article" date="2023" name="Hortic Res">
        <title>Pangenome of water caltrop reveals structural variations and asymmetric subgenome divergence after allopolyploidization.</title>
        <authorList>
            <person name="Zhang X."/>
            <person name="Chen Y."/>
            <person name="Wang L."/>
            <person name="Yuan Y."/>
            <person name="Fang M."/>
            <person name="Shi L."/>
            <person name="Lu R."/>
            <person name="Comes H.P."/>
            <person name="Ma Y."/>
            <person name="Chen Y."/>
            <person name="Huang G."/>
            <person name="Zhou Y."/>
            <person name="Zheng Z."/>
            <person name="Qiu Y."/>
        </authorList>
    </citation>
    <scope>NUCLEOTIDE SEQUENCE [LARGE SCALE GENOMIC DNA]</scope>
    <source>
        <strain evidence="1">F231</strain>
    </source>
</reference>
<dbReference type="Gene3D" id="1.25.10.10">
    <property type="entry name" value="Leucine-rich Repeat Variant"/>
    <property type="match status" value="2"/>
</dbReference>
<accession>A0AAN7M5I7</accession>
<comment type="caution">
    <text evidence="1">The sequence shown here is derived from an EMBL/GenBank/DDBJ whole genome shotgun (WGS) entry which is preliminary data.</text>
</comment>
<dbReference type="Proteomes" id="UP001346149">
    <property type="component" value="Unassembled WGS sequence"/>
</dbReference>